<dbReference type="InterPro" id="IPR037062">
    <property type="entry name" value="Malic_N_dom_sf"/>
</dbReference>
<gene>
    <name evidence="9" type="ORF">KIW84_072700</name>
</gene>
<dbReference type="InterPro" id="IPR012301">
    <property type="entry name" value="Malic_N_dom"/>
</dbReference>
<comment type="cofactor">
    <cofactor evidence="5">
        <name>Mg(2+)</name>
        <dbReference type="ChEBI" id="CHEBI:18420"/>
    </cofactor>
    <cofactor evidence="5">
        <name>Mn(2+)</name>
        <dbReference type="ChEBI" id="CHEBI:29035"/>
    </cofactor>
    <text evidence="5">Divalent metal cations. Prefers magnesium or manganese.</text>
</comment>
<dbReference type="GO" id="GO:0006108">
    <property type="term" value="P:malate metabolic process"/>
    <property type="evidence" value="ECO:0007669"/>
    <property type="project" value="TreeGrafter"/>
</dbReference>
<dbReference type="Gene3D" id="3.40.50.10380">
    <property type="entry name" value="Malic enzyme, N-terminal domain"/>
    <property type="match status" value="2"/>
</dbReference>
<dbReference type="GO" id="GO:0009507">
    <property type="term" value="C:chloroplast"/>
    <property type="evidence" value="ECO:0007669"/>
    <property type="project" value="TreeGrafter"/>
</dbReference>
<dbReference type="Proteomes" id="UP001058974">
    <property type="component" value="Chromosome 7"/>
</dbReference>
<keyword evidence="10" id="KW-1185">Reference proteome</keyword>
<dbReference type="InterPro" id="IPR001891">
    <property type="entry name" value="Malic_OxRdtase"/>
</dbReference>
<name>A0A9D4VP66_PEA</name>
<evidence type="ECO:0000259" key="7">
    <source>
        <dbReference type="SMART" id="SM00919"/>
    </source>
</evidence>
<feature type="binding site" evidence="5">
    <location>
        <position position="242"/>
    </location>
    <ligand>
        <name>a divalent metal cation</name>
        <dbReference type="ChEBI" id="CHEBI:60240"/>
    </ligand>
</feature>
<evidence type="ECO:0000256" key="3">
    <source>
        <dbReference type="ARBA" id="ARBA00022723"/>
    </source>
</evidence>
<dbReference type="InterPro" id="IPR046346">
    <property type="entry name" value="Aminoacid_DH-like_N_sf"/>
</dbReference>
<evidence type="ECO:0000256" key="1">
    <source>
        <dbReference type="ARBA" id="ARBA00001936"/>
    </source>
</evidence>
<dbReference type="Gramene" id="Psat07G0270000-T1">
    <property type="protein sequence ID" value="KAI5386251.1"/>
    <property type="gene ID" value="KIW84_072700"/>
</dbReference>
<dbReference type="Pfam" id="PF00390">
    <property type="entry name" value="malic"/>
    <property type="match status" value="2"/>
</dbReference>
<feature type="domain" description="Malic enzyme NAD-binding" evidence="7">
    <location>
        <begin position="243"/>
        <end position="393"/>
    </location>
</feature>
<comment type="caution">
    <text evidence="9">The sequence shown here is derived from an EMBL/GenBank/DDBJ whole genome shotgun (WGS) entry which is preliminary data.</text>
</comment>
<protein>
    <recommendedName>
        <fullName evidence="6">Malic enzyme</fullName>
    </recommendedName>
</protein>
<dbReference type="GO" id="GO:0051287">
    <property type="term" value="F:NAD binding"/>
    <property type="evidence" value="ECO:0007669"/>
    <property type="project" value="InterPro"/>
</dbReference>
<evidence type="ECO:0000256" key="2">
    <source>
        <dbReference type="ARBA" id="ARBA00008785"/>
    </source>
</evidence>
<dbReference type="PANTHER" id="PTHR23406">
    <property type="entry name" value="MALIC ENZYME-RELATED"/>
    <property type="match status" value="1"/>
</dbReference>
<evidence type="ECO:0000313" key="9">
    <source>
        <dbReference type="EMBL" id="KAI5386251.1"/>
    </source>
</evidence>
<dbReference type="SMART" id="SM01274">
    <property type="entry name" value="malic"/>
    <property type="match status" value="1"/>
</dbReference>
<dbReference type="PROSITE" id="PS00331">
    <property type="entry name" value="MALIC_ENZYMES"/>
    <property type="match status" value="1"/>
</dbReference>
<dbReference type="FunFam" id="3.40.50.720:FF:001862">
    <property type="entry name" value="Malic enzyme"/>
    <property type="match status" value="1"/>
</dbReference>
<feature type="domain" description="Malic enzyme N-terminal" evidence="8">
    <location>
        <begin position="101"/>
        <end position="233"/>
    </location>
</feature>
<reference evidence="9 10" key="1">
    <citation type="journal article" date="2022" name="Nat. Genet.">
        <title>Improved pea reference genome and pan-genome highlight genomic features and evolutionary characteristics.</title>
        <authorList>
            <person name="Yang T."/>
            <person name="Liu R."/>
            <person name="Luo Y."/>
            <person name="Hu S."/>
            <person name="Wang D."/>
            <person name="Wang C."/>
            <person name="Pandey M.K."/>
            <person name="Ge S."/>
            <person name="Xu Q."/>
            <person name="Li N."/>
            <person name="Li G."/>
            <person name="Huang Y."/>
            <person name="Saxena R.K."/>
            <person name="Ji Y."/>
            <person name="Li M."/>
            <person name="Yan X."/>
            <person name="He Y."/>
            <person name="Liu Y."/>
            <person name="Wang X."/>
            <person name="Xiang C."/>
            <person name="Varshney R.K."/>
            <person name="Ding H."/>
            <person name="Gao S."/>
            <person name="Zong X."/>
        </authorList>
    </citation>
    <scope>NUCLEOTIDE SEQUENCE [LARGE SCALE GENOMIC DNA]</scope>
    <source>
        <strain evidence="9 10">cv. Zhongwan 6</strain>
    </source>
</reference>
<accession>A0A9D4VP66</accession>
<evidence type="ECO:0000256" key="5">
    <source>
        <dbReference type="PIRSR" id="PIRSR000106-3"/>
    </source>
</evidence>
<dbReference type="SMART" id="SM00919">
    <property type="entry name" value="Malic_M"/>
    <property type="match status" value="1"/>
</dbReference>
<evidence type="ECO:0000256" key="4">
    <source>
        <dbReference type="PIRSR" id="PIRSR000106-2"/>
    </source>
</evidence>
<dbReference type="GO" id="GO:0004473">
    <property type="term" value="F:malate dehydrogenase (decarboxylating) (NADP+) activity"/>
    <property type="evidence" value="ECO:0007669"/>
    <property type="project" value="TreeGrafter"/>
</dbReference>
<dbReference type="GO" id="GO:0046872">
    <property type="term" value="F:metal ion binding"/>
    <property type="evidence" value="ECO:0007669"/>
    <property type="project" value="UniProtKB-KW"/>
</dbReference>
<feature type="binding site" evidence="5">
    <location>
        <position position="218"/>
    </location>
    <ligand>
        <name>a divalent metal cation</name>
        <dbReference type="ChEBI" id="CHEBI:60240"/>
    </ligand>
</feature>
<keyword evidence="3 5" id="KW-0479">Metal-binding</keyword>
<dbReference type="Pfam" id="PF03949">
    <property type="entry name" value="Malic_M"/>
    <property type="match status" value="1"/>
</dbReference>
<keyword evidence="6" id="KW-0560">Oxidoreductase</keyword>
<dbReference type="PIRSF" id="PIRSF000106">
    <property type="entry name" value="ME"/>
    <property type="match status" value="1"/>
</dbReference>
<evidence type="ECO:0000259" key="8">
    <source>
        <dbReference type="SMART" id="SM01274"/>
    </source>
</evidence>
<comment type="cofactor">
    <cofactor evidence="1">
        <name>Mn(2+)</name>
        <dbReference type="ChEBI" id="CHEBI:29035"/>
    </cofactor>
</comment>
<comment type="similarity">
    <text evidence="2 6">Belongs to the malic enzymes family.</text>
</comment>
<dbReference type="AlphaFoldDB" id="A0A9D4VP66"/>
<proteinExistence type="inferred from homology"/>
<sequence>MAYVNGSVGGGVKDLYGEDSATEDQLITPWSFSVASGCTLLRDPCYNKGLAFTEKERDAHYVRGLLPPAVYTQDLQEKRLMHNLRQYDVPLHRYIALMDLQERNERLFYKLLIDNVEELLPFVYTPTVGEACQKYGSIYRRPQGLYISLKEKGKILEVLKNWPEKTIQVIVVTDGEPFSIYCIRRQKRATGKEYAELLDEFMHAVKQNYGEKILVQFEDFANHNAFDLLDKYSSSHLVFNDDIQGTSSVVLAGLLASLKLIGGTLADNTFLFLGAGEAGTGIAELIALEISKQTKAPVEETRKKIWFVDSKGLIVSSRLQSLQHFKKPWAHEHEPVKELLDAVKAIKPTVLIGSSGVGKTFTKEVVETMASLNKKPLILALSNPTAGYSSTLTGS</sequence>
<feature type="binding site" evidence="5">
    <location>
        <position position="219"/>
    </location>
    <ligand>
        <name>a divalent metal cation</name>
        <dbReference type="ChEBI" id="CHEBI:60240"/>
    </ligand>
</feature>
<dbReference type="SUPFAM" id="SSF53223">
    <property type="entry name" value="Aminoacid dehydrogenase-like, N-terminal domain"/>
    <property type="match status" value="1"/>
</dbReference>
<dbReference type="Gene3D" id="3.40.50.720">
    <property type="entry name" value="NAD(P)-binding Rossmann-like Domain"/>
    <property type="match status" value="1"/>
</dbReference>
<evidence type="ECO:0000313" key="10">
    <source>
        <dbReference type="Proteomes" id="UP001058974"/>
    </source>
</evidence>
<dbReference type="InterPro" id="IPR015884">
    <property type="entry name" value="Malic_enzyme_CS"/>
</dbReference>
<evidence type="ECO:0000256" key="6">
    <source>
        <dbReference type="RuleBase" id="RU003426"/>
    </source>
</evidence>
<feature type="binding site" evidence="4">
    <location>
        <position position="383"/>
    </location>
    <ligand>
        <name>(S)-malate</name>
        <dbReference type="ChEBI" id="CHEBI:15589"/>
    </ligand>
</feature>
<dbReference type="SUPFAM" id="SSF51735">
    <property type="entry name" value="NAD(P)-binding Rossmann-fold domains"/>
    <property type="match status" value="1"/>
</dbReference>
<organism evidence="9 10">
    <name type="scientific">Pisum sativum</name>
    <name type="common">Garden pea</name>
    <name type="synonym">Lathyrus oleraceus</name>
    <dbReference type="NCBI Taxonomy" id="3888"/>
    <lineage>
        <taxon>Eukaryota</taxon>
        <taxon>Viridiplantae</taxon>
        <taxon>Streptophyta</taxon>
        <taxon>Embryophyta</taxon>
        <taxon>Tracheophyta</taxon>
        <taxon>Spermatophyta</taxon>
        <taxon>Magnoliopsida</taxon>
        <taxon>eudicotyledons</taxon>
        <taxon>Gunneridae</taxon>
        <taxon>Pentapetalae</taxon>
        <taxon>rosids</taxon>
        <taxon>fabids</taxon>
        <taxon>Fabales</taxon>
        <taxon>Fabaceae</taxon>
        <taxon>Papilionoideae</taxon>
        <taxon>50 kb inversion clade</taxon>
        <taxon>NPAAA clade</taxon>
        <taxon>Hologalegina</taxon>
        <taxon>IRL clade</taxon>
        <taxon>Fabeae</taxon>
        <taxon>Lathyrus</taxon>
    </lineage>
</organism>
<dbReference type="PANTHER" id="PTHR23406:SF64">
    <property type="entry name" value="NADP-DEPENDENT MALIC ENZYME 3"/>
    <property type="match status" value="1"/>
</dbReference>
<dbReference type="InterPro" id="IPR012302">
    <property type="entry name" value="Malic_NAD-bd"/>
</dbReference>
<dbReference type="EMBL" id="JAMSHJ010000007">
    <property type="protein sequence ID" value="KAI5386251.1"/>
    <property type="molecule type" value="Genomic_DNA"/>
</dbReference>
<dbReference type="InterPro" id="IPR036291">
    <property type="entry name" value="NAD(P)-bd_dom_sf"/>
</dbReference>